<dbReference type="InterPro" id="IPR010982">
    <property type="entry name" value="Lambda_DNA-bd_dom_sf"/>
</dbReference>
<comment type="caution">
    <text evidence="2">The sequence shown here is derived from an EMBL/GenBank/DDBJ whole genome shotgun (WGS) entry which is preliminary data.</text>
</comment>
<organism evidence="2 3">
    <name type="scientific">Loigolactobacillus binensis</name>
    <dbReference type="NCBI Taxonomy" id="2559922"/>
    <lineage>
        <taxon>Bacteria</taxon>
        <taxon>Bacillati</taxon>
        <taxon>Bacillota</taxon>
        <taxon>Bacilli</taxon>
        <taxon>Lactobacillales</taxon>
        <taxon>Lactobacillaceae</taxon>
        <taxon>Loigolactobacillus</taxon>
    </lineage>
</organism>
<feature type="domain" description="HTH cro/C1-type" evidence="1">
    <location>
        <begin position="11"/>
        <end position="66"/>
    </location>
</feature>
<dbReference type="Pfam" id="PF01381">
    <property type="entry name" value="HTH_3"/>
    <property type="match status" value="1"/>
</dbReference>
<dbReference type="RefSeq" id="WP_137637208.1">
    <property type="nucleotide sequence ID" value="NZ_BJDN01000006.1"/>
</dbReference>
<sequence>MNLGKTVAQRMREIRIEKGLSQTYVAEKLGFKSSQRYANIEYGHAKLSLEIALRVADIFEVDINDFLREKVKHFD</sequence>
<protein>
    <submittedName>
        <fullName evidence="2">Helix-turn-helix transcriptional regulator</fullName>
    </submittedName>
</protein>
<dbReference type="Gene3D" id="1.10.260.40">
    <property type="entry name" value="lambda repressor-like DNA-binding domains"/>
    <property type="match status" value="1"/>
</dbReference>
<evidence type="ECO:0000259" key="1">
    <source>
        <dbReference type="PROSITE" id="PS50943"/>
    </source>
</evidence>
<dbReference type="PROSITE" id="PS50943">
    <property type="entry name" value="HTH_CROC1"/>
    <property type="match status" value="1"/>
</dbReference>
<accession>A0ABW3EAL2</accession>
<dbReference type="EMBL" id="JBHTIO010000032">
    <property type="protein sequence ID" value="MFD0897349.1"/>
    <property type="molecule type" value="Genomic_DNA"/>
</dbReference>
<dbReference type="InterPro" id="IPR001387">
    <property type="entry name" value="Cro/C1-type_HTH"/>
</dbReference>
<evidence type="ECO:0000313" key="2">
    <source>
        <dbReference type="EMBL" id="MFD0897349.1"/>
    </source>
</evidence>
<dbReference type="CDD" id="cd00093">
    <property type="entry name" value="HTH_XRE"/>
    <property type="match status" value="1"/>
</dbReference>
<keyword evidence="3" id="KW-1185">Reference proteome</keyword>
<gene>
    <name evidence="2" type="ORF">ACFQZ7_06305</name>
</gene>
<proteinExistence type="predicted"/>
<dbReference type="Proteomes" id="UP001597104">
    <property type="component" value="Unassembled WGS sequence"/>
</dbReference>
<dbReference type="SUPFAM" id="SSF47413">
    <property type="entry name" value="lambda repressor-like DNA-binding domains"/>
    <property type="match status" value="1"/>
</dbReference>
<name>A0ABW3EAL2_9LACO</name>
<dbReference type="SMART" id="SM00530">
    <property type="entry name" value="HTH_XRE"/>
    <property type="match status" value="1"/>
</dbReference>
<evidence type="ECO:0000313" key="3">
    <source>
        <dbReference type="Proteomes" id="UP001597104"/>
    </source>
</evidence>
<reference evidence="3" key="1">
    <citation type="journal article" date="2019" name="Int. J. Syst. Evol. Microbiol.">
        <title>The Global Catalogue of Microorganisms (GCM) 10K type strain sequencing project: providing services to taxonomists for standard genome sequencing and annotation.</title>
        <authorList>
            <consortium name="The Broad Institute Genomics Platform"/>
            <consortium name="The Broad Institute Genome Sequencing Center for Infectious Disease"/>
            <person name="Wu L."/>
            <person name="Ma J."/>
        </authorList>
    </citation>
    <scope>NUCLEOTIDE SEQUENCE [LARGE SCALE GENOMIC DNA]</scope>
    <source>
        <strain evidence="3">CCM 8925</strain>
    </source>
</reference>